<evidence type="ECO:0000259" key="4">
    <source>
        <dbReference type="Pfam" id="PF14833"/>
    </source>
</evidence>
<dbReference type="HOGENOM" id="CLU_035117_5_2_1"/>
<dbReference type="Pfam" id="PF14833">
    <property type="entry name" value="NAD_binding_11"/>
    <property type="match status" value="1"/>
</dbReference>
<dbReference type="Gene3D" id="3.40.50.720">
    <property type="entry name" value="NAD(P)-binding Rossmann-like Domain"/>
    <property type="match status" value="1"/>
</dbReference>
<dbReference type="InterPro" id="IPR051265">
    <property type="entry name" value="HIBADH-related_NP60_sf"/>
</dbReference>
<dbReference type="InterPro" id="IPR008927">
    <property type="entry name" value="6-PGluconate_DH-like_C_sf"/>
</dbReference>
<evidence type="ECO:0000313" key="6">
    <source>
        <dbReference type="Proteomes" id="UP000054248"/>
    </source>
</evidence>
<dbReference type="InterPro" id="IPR006115">
    <property type="entry name" value="6PGDH_NADP-bd"/>
</dbReference>
<dbReference type="AlphaFoldDB" id="A0A0C3LRZ1"/>
<accession>A0A0C3LRZ1</accession>
<dbReference type="STRING" id="1051891.A0A0C3LRZ1"/>
<feature type="region of interest" description="Disordered" evidence="2">
    <location>
        <begin position="1"/>
        <end position="29"/>
    </location>
</feature>
<gene>
    <name evidence="5" type="ORF">M407DRAFT_213195</name>
</gene>
<dbReference type="InterPro" id="IPR013328">
    <property type="entry name" value="6PGD_dom2"/>
</dbReference>
<evidence type="ECO:0008006" key="7">
    <source>
        <dbReference type="Google" id="ProtNLM"/>
    </source>
</evidence>
<comment type="similarity">
    <text evidence="1">Belongs to the HIBADH-related family. NP60 subfamily.</text>
</comment>
<keyword evidence="6" id="KW-1185">Reference proteome</keyword>
<dbReference type="Gene3D" id="1.10.1040.10">
    <property type="entry name" value="N-(1-d-carboxylethyl)-l-norvaline Dehydrogenase, domain 2"/>
    <property type="match status" value="1"/>
</dbReference>
<dbReference type="SUPFAM" id="SSF48179">
    <property type="entry name" value="6-phosphogluconate dehydrogenase C-terminal domain-like"/>
    <property type="match status" value="1"/>
</dbReference>
<reference evidence="5 6" key="1">
    <citation type="submission" date="2014-04" db="EMBL/GenBank/DDBJ databases">
        <authorList>
            <consortium name="DOE Joint Genome Institute"/>
            <person name="Kuo A."/>
            <person name="Girlanda M."/>
            <person name="Perotto S."/>
            <person name="Kohler A."/>
            <person name="Nagy L.G."/>
            <person name="Floudas D."/>
            <person name="Copeland A."/>
            <person name="Barry K.W."/>
            <person name="Cichocki N."/>
            <person name="Veneault-Fourrey C."/>
            <person name="LaButti K."/>
            <person name="Lindquist E.A."/>
            <person name="Lipzen A."/>
            <person name="Lundell T."/>
            <person name="Morin E."/>
            <person name="Murat C."/>
            <person name="Sun H."/>
            <person name="Tunlid A."/>
            <person name="Henrissat B."/>
            <person name="Grigoriev I.V."/>
            <person name="Hibbett D.S."/>
            <person name="Martin F."/>
            <person name="Nordberg H.P."/>
            <person name="Cantor M.N."/>
            <person name="Hua S.X."/>
        </authorList>
    </citation>
    <scope>NUCLEOTIDE SEQUENCE [LARGE SCALE GENOMIC DNA]</scope>
    <source>
        <strain evidence="5 6">MUT 4182</strain>
    </source>
</reference>
<evidence type="ECO:0000256" key="2">
    <source>
        <dbReference type="SAM" id="MobiDB-lite"/>
    </source>
</evidence>
<dbReference type="PANTHER" id="PTHR43580:SF8">
    <property type="entry name" value="6-PHOSPHOGLUCONATE DEHYDROGENASE NADP-BINDING DOMAIN-CONTAINING PROTEIN-RELATED"/>
    <property type="match status" value="1"/>
</dbReference>
<feature type="domain" description="6-phosphogluconate dehydrogenase NADP-binding" evidence="3">
    <location>
        <begin position="35"/>
        <end position="212"/>
    </location>
</feature>
<protein>
    <recommendedName>
        <fullName evidence="7">6-phosphogluconate dehydrogenase NADP-binding domain-containing protein</fullName>
    </recommendedName>
</protein>
<proteinExistence type="inferred from homology"/>
<reference evidence="6" key="2">
    <citation type="submission" date="2015-01" db="EMBL/GenBank/DDBJ databases">
        <title>Evolutionary Origins and Diversification of the Mycorrhizal Mutualists.</title>
        <authorList>
            <consortium name="DOE Joint Genome Institute"/>
            <consortium name="Mycorrhizal Genomics Consortium"/>
            <person name="Kohler A."/>
            <person name="Kuo A."/>
            <person name="Nagy L.G."/>
            <person name="Floudas D."/>
            <person name="Copeland A."/>
            <person name="Barry K.W."/>
            <person name="Cichocki N."/>
            <person name="Veneault-Fourrey C."/>
            <person name="LaButti K."/>
            <person name="Lindquist E.A."/>
            <person name="Lipzen A."/>
            <person name="Lundell T."/>
            <person name="Morin E."/>
            <person name="Murat C."/>
            <person name="Riley R."/>
            <person name="Ohm R."/>
            <person name="Sun H."/>
            <person name="Tunlid A."/>
            <person name="Henrissat B."/>
            <person name="Grigoriev I.V."/>
            <person name="Hibbett D.S."/>
            <person name="Martin F."/>
        </authorList>
    </citation>
    <scope>NUCLEOTIDE SEQUENCE [LARGE SCALE GENOMIC DNA]</scope>
    <source>
        <strain evidence="6">MUT 4182</strain>
    </source>
</reference>
<evidence type="ECO:0000256" key="1">
    <source>
        <dbReference type="ARBA" id="ARBA00007598"/>
    </source>
</evidence>
<dbReference type="PANTHER" id="PTHR43580">
    <property type="entry name" value="OXIDOREDUCTASE GLYR1-RELATED"/>
    <property type="match status" value="1"/>
</dbReference>
<sequence>MSHTPHAAGHLTPGVLGHGQIPYSEPGTPTNHPSTIGFIGVGNIGAAIAKNLAVYSATHKGDTHSFVIYNRTKAKAERLISEVEERLAANGGILSIKVADTIDEVVESSDIIIASTNCDDSSINLAKQIAEHVIQTAKPRIRIIVETSTLYPTAAGEIDSILTADHNTHFVAAPVFGAPQAAKEGKLILCLAGDYSSKKKIAYLLVPAAARKCIDLGGNVEKVAAFKLLGNSFIVGTLELLAETHTFAEKIGVGSQAFHDLLGGTIAGYSKRILTDDFDASNGFQIDGGLKDVHHMQRLATEHQVPIPIIDIAQQHLVTAKALNASQPSYKVLQNQDWSSLVAASRVAAGLSPFDSSAVSRPSP</sequence>
<evidence type="ECO:0000313" key="5">
    <source>
        <dbReference type="EMBL" id="KIO24182.1"/>
    </source>
</evidence>
<feature type="domain" description="3-hydroxyisobutyrate dehydrogenase-like NAD-binding" evidence="4">
    <location>
        <begin position="225"/>
        <end position="322"/>
    </location>
</feature>
<dbReference type="Proteomes" id="UP000054248">
    <property type="component" value="Unassembled WGS sequence"/>
</dbReference>
<organism evidence="5 6">
    <name type="scientific">Tulasnella calospora MUT 4182</name>
    <dbReference type="NCBI Taxonomy" id="1051891"/>
    <lineage>
        <taxon>Eukaryota</taxon>
        <taxon>Fungi</taxon>
        <taxon>Dikarya</taxon>
        <taxon>Basidiomycota</taxon>
        <taxon>Agaricomycotina</taxon>
        <taxon>Agaricomycetes</taxon>
        <taxon>Cantharellales</taxon>
        <taxon>Tulasnellaceae</taxon>
        <taxon>Tulasnella</taxon>
    </lineage>
</organism>
<dbReference type="InterPro" id="IPR029154">
    <property type="entry name" value="HIBADH-like_NADP-bd"/>
</dbReference>
<dbReference type="InterPro" id="IPR036291">
    <property type="entry name" value="NAD(P)-bd_dom_sf"/>
</dbReference>
<dbReference type="Pfam" id="PF03446">
    <property type="entry name" value="NAD_binding_2"/>
    <property type="match status" value="1"/>
</dbReference>
<dbReference type="GO" id="GO:0051287">
    <property type="term" value="F:NAD binding"/>
    <property type="evidence" value="ECO:0007669"/>
    <property type="project" value="InterPro"/>
</dbReference>
<dbReference type="OrthoDB" id="435038at2759"/>
<dbReference type="SUPFAM" id="SSF51735">
    <property type="entry name" value="NAD(P)-binding Rossmann-fold domains"/>
    <property type="match status" value="1"/>
</dbReference>
<dbReference type="EMBL" id="KN823066">
    <property type="protein sequence ID" value="KIO24182.1"/>
    <property type="molecule type" value="Genomic_DNA"/>
</dbReference>
<name>A0A0C3LRZ1_9AGAM</name>
<evidence type="ECO:0000259" key="3">
    <source>
        <dbReference type="Pfam" id="PF03446"/>
    </source>
</evidence>
<dbReference type="GO" id="GO:0050661">
    <property type="term" value="F:NADP binding"/>
    <property type="evidence" value="ECO:0007669"/>
    <property type="project" value="InterPro"/>
</dbReference>